<reference evidence="1 2" key="1">
    <citation type="submission" date="2024-02" db="EMBL/GenBank/DDBJ databases">
        <title>Chromosome-level genome assembly of the Eurasian Minnow (Phoxinus phoxinus).</title>
        <authorList>
            <person name="Oriowo T.O."/>
            <person name="Martin S."/>
            <person name="Stange M."/>
            <person name="Chrysostomakis Y."/>
            <person name="Brown T."/>
            <person name="Winkler S."/>
            <person name="Kukowka S."/>
            <person name="Myers E.W."/>
            <person name="Bohne A."/>
        </authorList>
    </citation>
    <scope>NUCLEOTIDE SEQUENCE [LARGE SCALE GENOMIC DNA]</scope>
    <source>
        <strain evidence="1">ZFMK-TIS-60720</strain>
        <tissue evidence="1">Whole Organism</tissue>
    </source>
</reference>
<evidence type="ECO:0000313" key="2">
    <source>
        <dbReference type="Proteomes" id="UP001364617"/>
    </source>
</evidence>
<organism evidence="1 2">
    <name type="scientific">Phoxinus phoxinus</name>
    <name type="common">Eurasian minnow</name>
    <dbReference type="NCBI Taxonomy" id="58324"/>
    <lineage>
        <taxon>Eukaryota</taxon>
        <taxon>Metazoa</taxon>
        <taxon>Chordata</taxon>
        <taxon>Craniata</taxon>
        <taxon>Vertebrata</taxon>
        <taxon>Euteleostomi</taxon>
        <taxon>Actinopterygii</taxon>
        <taxon>Neopterygii</taxon>
        <taxon>Teleostei</taxon>
        <taxon>Ostariophysi</taxon>
        <taxon>Cypriniformes</taxon>
        <taxon>Leuciscidae</taxon>
        <taxon>Phoxininae</taxon>
        <taxon>Phoxinus</taxon>
    </lineage>
</organism>
<accession>A0AAN9H9V9</accession>
<comment type="caution">
    <text evidence="1">The sequence shown here is derived from an EMBL/GenBank/DDBJ whole genome shotgun (WGS) entry which is preliminary data.</text>
</comment>
<dbReference type="AlphaFoldDB" id="A0AAN9H9V9"/>
<dbReference type="Proteomes" id="UP001364617">
    <property type="component" value="Unassembled WGS sequence"/>
</dbReference>
<keyword evidence="2" id="KW-1185">Reference proteome</keyword>
<evidence type="ECO:0000313" key="1">
    <source>
        <dbReference type="EMBL" id="KAK7162418.1"/>
    </source>
</evidence>
<name>A0AAN9H9V9_9TELE</name>
<gene>
    <name evidence="1" type="ORF">R3I93_006652</name>
</gene>
<sequence length="29" mass="3349">MKTRFRSIFLEALEVHTLFVPKVVTACVI</sequence>
<dbReference type="EMBL" id="JAYKXH010000007">
    <property type="protein sequence ID" value="KAK7162418.1"/>
    <property type="molecule type" value="Genomic_DNA"/>
</dbReference>
<proteinExistence type="predicted"/>
<protein>
    <submittedName>
        <fullName evidence="1">Uncharacterized protein</fullName>
    </submittedName>
</protein>